<evidence type="ECO:0000256" key="9">
    <source>
        <dbReference type="ARBA" id="ARBA00023136"/>
    </source>
</evidence>
<dbReference type="PANTHER" id="PTHR12563:SF17">
    <property type="entry name" value="DIHYDROXYACETONE PHOSPHATE ACYLTRANSFERASE"/>
    <property type="match status" value="1"/>
</dbReference>
<dbReference type="NCBIfam" id="NF003441">
    <property type="entry name" value="PRK04974.1"/>
    <property type="match status" value="1"/>
</dbReference>
<dbReference type="PIRSF" id="PIRSF500064">
    <property type="entry name" value="GPAT"/>
    <property type="match status" value="1"/>
</dbReference>
<dbReference type="GO" id="GO:0016024">
    <property type="term" value="P:CDP-diacylglycerol biosynthetic process"/>
    <property type="evidence" value="ECO:0007669"/>
    <property type="project" value="UniProtKB-UniRule"/>
</dbReference>
<dbReference type="CDD" id="cd07993">
    <property type="entry name" value="LPLAT_DHAPAT-like"/>
    <property type="match status" value="1"/>
</dbReference>
<feature type="short sequence motif" description="HXXXXD motif" evidence="14">
    <location>
        <begin position="316"/>
        <end position="321"/>
    </location>
</feature>
<gene>
    <name evidence="14" type="primary">plsB</name>
    <name evidence="16" type="ORF">HNQ52_003167</name>
</gene>
<keyword evidence="17" id="KW-1185">Reference proteome</keyword>
<feature type="domain" description="Phospholipid/glycerol acyltransferase" evidence="15">
    <location>
        <begin position="311"/>
        <end position="438"/>
    </location>
</feature>
<dbReference type="InterPro" id="IPR002123">
    <property type="entry name" value="Plipid/glycerol_acylTrfase"/>
</dbReference>
<keyword evidence="14" id="KW-0444">Lipid biosynthesis</keyword>
<dbReference type="EC" id="2.3.1.15" evidence="5 14"/>
<dbReference type="GO" id="GO:0004366">
    <property type="term" value="F:glycerol-3-phosphate O-acyltransferase activity"/>
    <property type="evidence" value="ECO:0007669"/>
    <property type="project" value="UniProtKB-UniRule"/>
</dbReference>
<dbReference type="UniPathway" id="UPA00557">
    <property type="reaction ID" value="UER00612"/>
</dbReference>
<proteinExistence type="inferred from homology"/>
<comment type="subcellular location">
    <subcellularLocation>
        <location evidence="1 14">Cell membrane</location>
        <topology evidence="1 14">Peripheral membrane protein</topology>
        <orientation evidence="1 14">Cytoplasmic side</orientation>
    </subcellularLocation>
</comment>
<dbReference type="GO" id="GO:0005886">
    <property type="term" value="C:plasma membrane"/>
    <property type="evidence" value="ECO:0007669"/>
    <property type="project" value="UniProtKB-SubCell"/>
</dbReference>
<dbReference type="HAMAP" id="MF_00393">
    <property type="entry name" value="Glyc3P_acyltrans"/>
    <property type="match status" value="1"/>
</dbReference>
<comment type="catalytic activity">
    <reaction evidence="13 14">
        <text>sn-glycerol 3-phosphate + an acyl-CoA = a 1-acyl-sn-glycero-3-phosphate + CoA</text>
        <dbReference type="Rhea" id="RHEA:15325"/>
        <dbReference type="ChEBI" id="CHEBI:57287"/>
        <dbReference type="ChEBI" id="CHEBI:57597"/>
        <dbReference type="ChEBI" id="CHEBI:57970"/>
        <dbReference type="ChEBI" id="CHEBI:58342"/>
        <dbReference type="EC" id="2.3.1.15"/>
    </reaction>
</comment>
<evidence type="ECO:0000256" key="10">
    <source>
        <dbReference type="ARBA" id="ARBA00023209"/>
    </source>
</evidence>
<dbReference type="Pfam" id="PF19277">
    <property type="entry name" value="GPAT_C"/>
    <property type="match status" value="1"/>
</dbReference>
<comment type="pathway">
    <text evidence="2 14">Phospholipid metabolism; CDP-diacylglycerol biosynthesis; CDP-diacylglycerol from sn-glycerol 3-phosphate: step 1/3.</text>
</comment>
<evidence type="ECO:0000313" key="16">
    <source>
        <dbReference type="EMBL" id="MBB5209595.1"/>
    </source>
</evidence>
<keyword evidence="9 14" id="KW-0472">Membrane</keyword>
<evidence type="ECO:0000259" key="15">
    <source>
        <dbReference type="SMART" id="SM00563"/>
    </source>
</evidence>
<evidence type="ECO:0000256" key="6">
    <source>
        <dbReference type="ARBA" id="ARBA00013432"/>
    </source>
</evidence>
<dbReference type="SMART" id="SM00563">
    <property type="entry name" value="PlsC"/>
    <property type="match status" value="1"/>
</dbReference>
<evidence type="ECO:0000256" key="13">
    <source>
        <dbReference type="ARBA" id="ARBA00048427"/>
    </source>
</evidence>
<name>A0A7W8DA62_9GAMM</name>
<dbReference type="Proteomes" id="UP000521199">
    <property type="component" value="Unassembled WGS sequence"/>
</dbReference>
<comment type="domain">
    <text evidence="14">The HXXXXD motif is essential for acyltransferase activity and may constitute the binding site for the phosphate moiety of the glycerol-3-phosphate.</text>
</comment>
<reference evidence="16 17" key="1">
    <citation type="submission" date="2020-08" db="EMBL/GenBank/DDBJ databases">
        <title>Genomic Encyclopedia of Type Strains, Phase IV (KMG-IV): sequencing the most valuable type-strain genomes for metagenomic binning, comparative biology and taxonomic classification.</title>
        <authorList>
            <person name="Goeker M."/>
        </authorList>
    </citation>
    <scope>NUCLEOTIDE SEQUENCE [LARGE SCALE GENOMIC DNA]</scope>
    <source>
        <strain evidence="16 17">DSM 24163</strain>
    </source>
</reference>
<evidence type="ECO:0000256" key="5">
    <source>
        <dbReference type="ARBA" id="ARBA00013113"/>
    </source>
</evidence>
<accession>A0A7W8DA62</accession>
<dbReference type="Pfam" id="PF01553">
    <property type="entry name" value="Acyltransferase"/>
    <property type="match status" value="1"/>
</dbReference>
<keyword evidence="10 14" id="KW-0594">Phospholipid biosynthesis</keyword>
<keyword evidence="14" id="KW-0443">Lipid metabolism</keyword>
<dbReference type="GO" id="GO:0006631">
    <property type="term" value="P:fatty acid metabolic process"/>
    <property type="evidence" value="ECO:0007669"/>
    <property type="project" value="TreeGrafter"/>
</dbReference>
<sequence length="847" mass="95033">MTMQPSDGRTPPPWLFRVLGKLAAPWLAIRREPPGAGADLVRPDLPICYVIERYGLSNALILEQSCREAGLPSPLVAMPVGDLVGRRRALIALSRRQGYWFGRPRNRTHSEGLARLVARLNDDPSLDVQIVPVSIFVGRAPDRQSGWFRVLFAENWGVVGRFRRFLAIVLNGRHTIVQFSPPVSMREVLQHDLTPERNVRKIARVLRAHFRRIRTAVIGPDLSHRRTLVDGVLASDPVRRAIADLARKENTNYAQAWRRAHRDAMEVAADYSHTVVRSLSFVLTPFWNKIYRGVTTHHFDGLKQNAPGHEVIYVPCHRSHIDYLLLSYLLYVNGIVPPHIAAGVNLNLPVVGSLLRRGGAFFLRRSFKSNALYSAVFSEYVGTLIGQGVSIEYFIEGGRSRTGRLLAPKSGMLAMTLRAYLRQPRRPVLFQPVYIGYEQLMEGKSYLDELSGRPKQKETIWALLRGVAGVLRHNYGKVAVSFGEPILLDDILATHAPDWRERRGELDAKPPWFGDAVDDLAQRIQVNINRAADVNPINLLAVALLSTPKYAMAESDLLAQLELSKALLEAVPYSDRVTVTPLSPAEIVAYGEEVKVLTRTRHPLGDVLSLDGEQAVLQSYFRNNVLHLFACAAWVACCFQNSRRMSQAGILRLGKLVYPFIQRELFLPWNEEQFGEHLQATIAVLAERGLIAFDPESGQLQRGPGQTDEVFQLRAIAHSLLQAFERYYIAIAVLVKNGSGAVSAGELENLCHLTAQRLSLLYSQSAPEFFDRSLFRGFIATLRELEFVRVGENGKLVYSERLEAWAKDSKIILSRELRQAILKITPDMAREVAEPPALPVEGVEPRE</sequence>
<evidence type="ECO:0000256" key="11">
    <source>
        <dbReference type="ARBA" id="ARBA00023264"/>
    </source>
</evidence>
<organism evidence="16 17">
    <name type="scientific">Chiayiivirga flava</name>
    <dbReference type="NCBI Taxonomy" id="659595"/>
    <lineage>
        <taxon>Bacteria</taxon>
        <taxon>Pseudomonadati</taxon>
        <taxon>Pseudomonadota</taxon>
        <taxon>Gammaproteobacteria</taxon>
        <taxon>Lysobacterales</taxon>
        <taxon>Lysobacteraceae</taxon>
        <taxon>Chiayiivirga</taxon>
    </lineage>
</organism>
<dbReference type="InterPro" id="IPR041728">
    <property type="entry name" value="GPAT/DHAPAT_LPLAT"/>
</dbReference>
<keyword evidence="11 14" id="KW-1208">Phospholipid metabolism</keyword>
<keyword evidence="8 14" id="KW-0808">Transferase</keyword>
<evidence type="ECO:0000256" key="12">
    <source>
        <dbReference type="ARBA" id="ARBA00023315"/>
    </source>
</evidence>
<keyword evidence="7 14" id="KW-1003">Cell membrane</keyword>
<dbReference type="AlphaFoldDB" id="A0A7W8DA62"/>
<dbReference type="EMBL" id="JACHHP010000007">
    <property type="protein sequence ID" value="MBB5209595.1"/>
    <property type="molecule type" value="Genomic_DNA"/>
</dbReference>
<comment type="caution">
    <text evidence="16">The sequence shown here is derived from an EMBL/GenBank/DDBJ whole genome shotgun (WGS) entry which is preliminary data.</text>
</comment>
<protein>
    <recommendedName>
        <fullName evidence="6 14">Glycerol-3-phosphate acyltransferase</fullName>
        <shortName evidence="14">GPAT</shortName>
        <ecNumber evidence="5 14">2.3.1.15</ecNumber>
    </recommendedName>
</protein>
<dbReference type="SUPFAM" id="SSF69593">
    <property type="entry name" value="Glycerol-3-phosphate (1)-acyltransferase"/>
    <property type="match status" value="1"/>
</dbReference>
<evidence type="ECO:0000256" key="1">
    <source>
        <dbReference type="ARBA" id="ARBA00004413"/>
    </source>
</evidence>
<evidence type="ECO:0000256" key="14">
    <source>
        <dbReference type="HAMAP-Rule" id="MF_00393"/>
    </source>
</evidence>
<comment type="similarity">
    <text evidence="4 14">Belongs to the GPAT/DAPAT family.</text>
</comment>
<dbReference type="NCBIfam" id="TIGR03703">
    <property type="entry name" value="plsB"/>
    <property type="match status" value="1"/>
</dbReference>
<evidence type="ECO:0000313" key="17">
    <source>
        <dbReference type="Proteomes" id="UP000521199"/>
    </source>
</evidence>
<comment type="pathway">
    <text evidence="3">Lipid metabolism.</text>
</comment>
<evidence type="ECO:0000256" key="7">
    <source>
        <dbReference type="ARBA" id="ARBA00022475"/>
    </source>
</evidence>
<evidence type="ECO:0000256" key="3">
    <source>
        <dbReference type="ARBA" id="ARBA00005189"/>
    </source>
</evidence>
<dbReference type="InterPro" id="IPR028354">
    <property type="entry name" value="GPAT_PlsB"/>
</dbReference>
<evidence type="ECO:0000256" key="4">
    <source>
        <dbReference type="ARBA" id="ARBA00007937"/>
    </source>
</evidence>
<dbReference type="PIRSF" id="PIRSF000437">
    <property type="entry name" value="GPAT_DHAPAT"/>
    <property type="match status" value="1"/>
</dbReference>
<dbReference type="InterPro" id="IPR022284">
    <property type="entry name" value="GPAT/DHAPAT"/>
</dbReference>
<dbReference type="InterPro" id="IPR045520">
    <property type="entry name" value="GPAT/DHAPAT_C"/>
</dbReference>
<evidence type="ECO:0000256" key="8">
    <source>
        <dbReference type="ARBA" id="ARBA00022679"/>
    </source>
</evidence>
<dbReference type="PANTHER" id="PTHR12563">
    <property type="entry name" value="GLYCEROL-3-PHOSPHATE ACYLTRANSFERASE"/>
    <property type="match status" value="1"/>
</dbReference>
<evidence type="ECO:0000256" key="2">
    <source>
        <dbReference type="ARBA" id="ARBA00004765"/>
    </source>
</evidence>
<keyword evidence="12 14" id="KW-0012">Acyltransferase</keyword>